<name>A0A1H0SV29_9BACI</name>
<keyword evidence="2" id="KW-0805">Transcription regulation</keyword>
<dbReference type="PRINTS" id="PR00039">
    <property type="entry name" value="HTHLYSR"/>
</dbReference>
<proteinExistence type="inferred from homology"/>
<dbReference type="GO" id="GO:0003700">
    <property type="term" value="F:DNA-binding transcription factor activity"/>
    <property type="evidence" value="ECO:0007669"/>
    <property type="project" value="InterPro"/>
</dbReference>
<dbReference type="InterPro" id="IPR000847">
    <property type="entry name" value="LysR_HTH_N"/>
</dbReference>
<dbReference type="InterPro" id="IPR036388">
    <property type="entry name" value="WH-like_DNA-bd_sf"/>
</dbReference>
<dbReference type="SUPFAM" id="SSF53850">
    <property type="entry name" value="Periplasmic binding protein-like II"/>
    <property type="match status" value="1"/>
</dbReference>
<accession>A0A1H0SV29</accession>
<keyword evidence="4" id="KW-0804">Transcription</keyword>
<dbReference type="STRING" id="930152.SAMN05216565_103130"/>
<evidence type="ECO:0000259" key="5">
    <source>
        <dbReference type="PROSITE" id="PS50931"/>
    </source>
</evidence>
<dbReference type="RefSeq" id="WP_090851734.1">
    <property type="nucleotide sequence ID" value="NZ_FNJU01000003.1"/>
</dbReference>
<evidence type="ECO:0000256" key="1">
    <source>
        <dbReference type="ARBA" id="ARBA00009437"/>
    </source>
</evidence>
<reference evidence="7" key="1">
    <citation type="submission" date="2016-10" db="EMBL/GenBank/DDBJ databases">
        <authorList>
            <person name="Varghese N."/>
            <person name="Submissions S."/>
        </authorList>
    </citation>
    <scope>NUCLEOTIDE SEQUENCE [LARGE SCALE GENOMIC DNA]</scope>
    <source>
        <strain evidence="7">IBRC-M10078</strain>
    </source>
</reference>
<organism evidence="6 7">
    <name type="scientific">Litchfieldia salsa</name>
    <dbReference type="NCBI Taxonomy" id="930152"/>
    <lineage>
        <taxon>Bacteria</taxon>
        <taxon>Bacillati</taxon>
        <taxon>Bacillota</taxon>
        <taxon>Bacilli</taxon>
        <taxon>Bacillales</taxon>
        <taxon>Bacillaceae</taxon>
        <taxon>Litchfieldia</taxon>
    </lineage>
</organism>
<gene>
    <name evidence="6" type="ORF">SAMN05216565_103130</name>
</gene>
<evidence type="ECO:0000313" key="7">
    <source>
        <dbReference type="Proteomes" id="UP000199159"/>
    </source>
</evidence>
<evidence type="ECO:0000256" key="2">
    <source>
        <dbReference type="ARBA" id="ARBA00023015"/>
    </source>
</evidence>
<dbReference type="AlphaFoldDB" id="A0A1H0SV29"/>
<dbReference type="PROSITE" id="PS50931">
    <property type="entry name" value="HTH_LYSR"/>
    <property type="match status" value="1"/>
</dbReference>
<dbReference type="CDD" id="cd05466">
    <property type="entry name" value="PBP2_LTTR_substrate"/>
    <property type="match status" value="1"/>
</dbReference>
<evidence type="ECO:0000313" key="6">
    <source>
        <dbReference type="EMBL" id="SDP45495.1"/>
    </source>
</evidence>
<dbReference type="Pfam" id="PF03466">
    <property type="entry name" value="LysR_substrate"/>
    <property type="match status" value="1"/>
</dbReference>
<sequence>MDIRWLKTFIIASKYENFRKTSEDLYLTQPAITKHIKRLEEHLNIQLFERKGKTVTLTDAGFKFLPHAREIISKYEHGIDSFESWKQGYERKLVIAAAPQIASSFLPSLLRSFIDNHPDIEVIINVLNSFEMGDEISAGKADLGLTRLQPLQPDLSIDIIHEEPVIFVGPNGYIESTKLVEEVVLSQFRLITYNHPAYWDELLHEIKTYYPRVQTMAVNQVEVTKKFIEKGLGVSYLPLTMVKEDIEKKRLVQIHSEKIKMPISVTYLLTKVETSEVRTFTKFLKEAIKDI</sequence>
<dbReference type="PANTHER" id="PTHR30126:SF64">
    <property type="entry name" value="HTH-TYPE TRANSCRIPTIONAL REGULATOR CITR"/>
    <property type="match status" value="1"/>
</dbReference>
<evidence type="ECO:0000256" key="3">
    <source>
        <dbReference type="ARBA" id="ARBA00023125"/>
    </source>
</evidence>
<dbReference type="InterPro" id="IPR036390">
    <property type="entry name" value="WH_DNA-bd_sf"/>
</dbReference>
<keyword evidence="7" id="KW-1185">Reference proteome</keyword>
<dbReference type="InterPro" id="IPR005119">
    <property type="entry name" value="LysR_subst-bd"/>
</dbReference>
<evidence type="ECO:0000256" key="4">
    <source>
        <dbReference type="ARBA" id="ARBA00023163"/>
    </source>
</evidence>
<keyword evidence="3" id="KW-0238">DNA-binding</keyword>
<feature type="domain" description="HTH lysR-type" evidence="5">
    <location>
        <begin position="1"/>
        <end position="58"/>
    </location>
</feature>
<protein>
    <submittedName>
        <fullName evidence="6">LysR family transcriptional regulator, repressor for citA</fullName>
    </submittedName>
</protein>
<dbReference type="SUPFAM" id="SSF46785">
    <property type="entry name" value="Winged helix' DNA-binding domain"/>
    <property type="match status" value="1"/>
</dbReference>
<dbReference type="Pfam" id="PF00126">
    <property type="entry name" value="HTH_1"/>
    <property type="match status" value="1"/>
</dbReference>
<dbReference type="Proteomes" id="UP000199159">
    <property type="component" value="Unassembled WGS sequence"/>
</dbReference>
<comment type="similarity">
    <text evidence="1">Belongs to the LysR transcriptional regulatory family.</text>
</comment>
<dbReference type="GO" id="GO:0000976">
    <property type="term" value="F:transcription cis-regulatory region binding"/>
    <property type="evidence" value="ECO:0007669"/>
    <property type="project" value="TreeGrafter"/>
</dbReference>
<dbReference type="PANTHER" id="PTHR30126">
    <property type="entry name" value="HTH-TYPE TRANSCRIPTIONAL REGULATOR"/>
    <property type="match status" value="1"/>
</dbReference>
<dbReference type="FunFam" id="1.10.10.10:FF:000001">
    <property type="entry name" value="LysR family transcriptional regulator"/>
    <property type="match status" value="1"/>
</dbReference>
<dbReference type="Gene3D" id="1.10.10.10">
    <property type="entry name" value="Winged helix-like DNA-binding domain superfamily/Winged helix DNA-binding domain"/>
    <property type="match status" value="1"/>
</dbReference>
<dbReference type="Gene3D" id="3.40.190.290">
    <property type="match status" value="1"/>
</dbReference>
<dbReference type="EMBL" id="FNJU01000003">
    <property type="protein sequence ID" value="SDP45495.1"/>
    <property type="molecule type" value="Genomic_DNA"/>
</dbReference>
<dbReference type="OrthoDB" id="9803735at2"/>